<feature type="domain" description="M23ase beta-sheet core" evidence="2">
    <location>
        <begin position="208"/>
        <end position="302"/>
    </location>
</feature>
<name>A0A9X3YJW0_9GAMM</name>
<dbReference type="Proteomes" id="UP001139971">
    <property type="component" value="Unassembled WGS sequence"/>
</dbReference>
<dbReference type="PANTHER" id="PTHR21666:SF291">
    <property type="entry name" value="STAGE II SPORULATION PROTEIN Q"/>
    <property type="match status" value="1"/>
</dbReference>
<comment type="caution">
    <text evidence="3">The sequence shown here is derived from an EMBL/GenBank/DDBJ whole genome shotgun (WGS) entry which is preliminary data.</text>
</comment>
<protein>
    <submittedName>
        <fullName evidence="3">Peptidoglycan DD-metalloendopeptidase family protein</fullName>
    </submittedName>
</protein>
<gene>
    <name evidence="3" type="ORF">OD750_008465</name>
</gene>
<dbReference type="InterPro" id="IPR011055">
    <property type="entry name" value="Dup_hybrid_motif"/>
</dbReference>
<evidence type="ECO:0000259" key="2">
    <source>
        <dbReference type="Pfam" id="PF01551"/>
    </source>
</evidence>
<accession>A0A9X3YJW0</accession>
<evidence type="ECO:0000256" key="1">
    <source>
        <dbReference type="SAM" id="Phobius"/>
    </source>
</evidence>
<keyword evidence="1" id="KW-0472">Membrane</keyword>
<dbReference type="Gene3D" id="2.70.70.10">
    <property type="entry name" value="Glucose Permease (Domain IIA)"/>
    <property type="match status" value="1"/>
</dbReference>
<keyword evidence="4" id="KW-1185">Reference proteome</keyword>
<dbReference type="FunFam" id="2.70.70.10:FF:000006">
    <property type="entry name" value="M23 family peptidase"/>
    <property type="match status" value="1"/>
</dbReference>
<dbReference type="PANTHER" id="PTHR21666">
    <property type="entry name" value="PEPTIDASE-RELATED"/>
    <property type="match status" value="1"/>
</dbReference>
<sequence>MNIIIVAKPHAVPKTIDLGNWRTRLKCCAILGSAAVACALVGVSVAYLVAGPKARTIAEVRELREESSAQLQELDKLKTVTQRDLNALAVKLGELQAQATRLNALGERLTRAGKLDDGEFNFAEAPAIGGPEESQMVGHAAAPELQGSIDELKDRFSRQQAQLEVLENLLLDRKVDSNLLPTGMPVDSGYIASYFGGRPDPFNGASAFHAGIDFDAPTGTDIHAVAEGVVTWSGTRPGYGNVVEVDHGNGYMTRYAHNSSNVASVGQRVRVGDTIAKVGSTGRSTGSHVHFEVWLNGRAVNPIAYVRSQRKG</sequence>
<feature type="transmembrane region" description="Helical" evidence="1">
    <location>
        <begin position="28"/>
        <end position="50"/>
    </location>
</feature>
<dbReference type="GO" id="GO:0004222">
    <property type="term" value="F:metalloendopeptidase activity"/>
    <property type="evidence" value="ECO:0007669"/>
    <property type="project" value="TreeGrafter"/>
</dbReference>
<dbReference type="Pfam" id="PF01551">
    <property type="entry name" value="Peptidase_M23"/>
    <property type="match status" value="1"/>
</dbReference>
<dbReference type="CDD" id="cd12797">
    <property type="entry name" value="M23_peptidase"/>
    <property type="match status" value="1"/>
</dbReference>
<dbReference type="SUPFAM" id="SSF51261">
    <property type="entry name" value="Duplicated hybrid motif"/>
    <property type="match status" value="1"/>
</dbReference>
<keyword evidence="1" id="KW-0812">Transmembrane</keyword>
<proteinExistence type="predicted"/>
<dbReference type="InterPro" id="IPR050570">
    <property type="entry name" value="Cell_wall_metabolism_enzyme"/>
</dbReference>
<dbReference type="InterPro" id="IPR016047">
    <property type="entry name" value="M23ase_b-sheet_dom"/>
</dbReference>
<dbReference type="AlphaFoldDB" id="A0A9X3YJW0"/>
<dbReference type="RefSeq" id="WP_263543899.1">
    <property type="nucleotide sequence ID" value="NZ_JAOVZO020000012.1"/>
</dbReference>
<keyword evidence="1" id="KW-1133">Transmembrane helix</keyword>
<reference evidence="3" key="1">
    <citation type="submission" date="2023-02" db="EMBL/GenBank/DDBJ databases">
        <title>Tahibacter soli sp. nov. isolated from soil.</title>
        <authorList>
            <person name="Baek J.H."/>
            <person name="Lee J.K."/>
            <person name="Choi D.G."/>
            <person name="Jeon C.O."/>
        </authorList>
    </citation>
    <scope>NUCLEOTIDE SEQUENCE</scope>
    <source>
        <strain evidence="3">BL</strain>
    </source>
</reference>
<evidence type="ECO:0000313" key="4">
    <source>
        <dbReference type="Proteomes" id="UP001139971"/>
    </source>
</evidence>
<dbReference type="EMBL" id="JAOVZO020000012">
    <property type="protein sequence ID" value="MDC8012580.1"/>
    <property type="molecule type" value="Genomic_DNA"/>
</dbReference>
<organism evidence="3 4">
    <name type="scientific">Tahibacter soli</name>
    <dbReference type="NCBI Taxonomy" id="2983605"/>
    <lineage>
        <taxon>Bacteria</taxon>
        <taxon>Pseudomonadati</taxon>
        <taxon>Pseudomonadota</taxon>
        <taxon>Gammaproteobacteria</taxon>
        <taxon>Lysobacterales</taxon>
        <taxon>Rhodanobacteraceae</taxon>
        <taxon>Tahibacter</taxon>
    </lineage>
</organism>
<evidence type="ECO:0000313" key="3">
    <source>
        <dbReference type="EMBL" id="MDC8012580.1"/>
    </source>
</evidence>